<comment type="subcellular location">
    <subcellularLocation>
        <location evidence="6">Cytoplasm</location>
    </subcellularLocation>
</comment>
<keyword evidence="4 6" id="KW-0630">Potassium</keyword>
<dbReference type="InterPro" id="IPR018948">
    <property type="entry name" value="GTP-bd_TrmE_N"/>
</dbReference>
<feature type="binding site" evidence="6">
    <location>
        <position position="117"/>
    </location>
    <ligand>
        <name>(6S)-5-formyl-5,6,7,8-tetrahydrofolate</name>
        <dbReference type="ChEBI" id="CHEBI:57457"/>
    </ligand>
</feature>
<feature type="domain" description="TrmE-type G" evidence="8">
    <location>
        <begin position="213"/>
        <end position="371"/>
    </location>
</feature>
<evidence type="ECO:0000313" key="9">
    <source>
        <dbReference type="EMBL" id="NIR74125.1"/>
    </source>
</evidence>
<organism evidence="9 10">
    <name type="scientific">Candidatus Kutchimonas denitrificans</name>
    <dbReference type="NCBI Taxonomy" id="3056748"/>
    <lineage>
        <taxon>Bacteria</taxon>
        <taxon>Pseudomonadati</taxon>
        <taxon>Gemmatimonadota</taxon>
        <taxon>Gemmatimonadia</taxon>
        <taxon>Candidatus Palauibacterales</taxon>
        <taxon>Candidatus Palauibacteraceae</taxon>
        <taxon>Candidatus Kutchimonas</taxon>
    </lineage>
</organism>
<feature type="binding site" evidence="6">
    <location>
        <position position="227"/>
    </location>
    <ligand>
        <name>Mg(2+)</name>
        <dbReference type="ChEBI" id="CHEBI:18420"/>
    </ligand>
</feature>
<protein>
    <recommendedName>
        <fullName evidence="6">tRNA modification GTPase MnmE</fullName>
        <ecNumber evidence="6">3.6.-.-</ecNumber>
    </recommendedName>
</protein>
<dbReference type="Gene3D" id="3.40.50.300">
    <property type="entry name" value="P-loop containing nucleotide triphosphate hydrolases"/>
    <property type="match status" value="1"/>
</dbReference>
<dbReference type="AlphaFoldDB" id="A0AAE4ZB13"/>
<dbReference type="CDD" id="cd14858">
    <property type="entry name" value="TrmE_N"/>
    <property type="match status" value="1"/>
</dbReference>
<keyword evidence="2 6" id="KW-0819">tRNA processing</keyword>
<dbReference type="Gene3D" id="1.20.120.430">
    <property type="entry name" value="tRNA modification GTPase MnmE domain 2"/>
    <property type="match status" value="1"/>
</dbReference>
<keyword evidence="3 6" id="KW-0547">Nucleotide-binding</keyword>
<keyword evidence="6" id="KW-0963">Cytoplasm</keyword>
<keyword evidence="6" id="KW-0460">Magnesium</keyword>
<dbReference type="GO" id="GO:0005829">
    <property type="term" value="C:cytosol"/>
    <property type="evidence" value="ECO:0007669"/>
    <property type="project" value="TreeGrafter"/>
</dbReference>
<dbReference type="PANTHER" id="PTHR42714">
    <property type="entry name" value="TRNA MODIFICATION GTPASE GTPBP3"/>
    <property type="match status" value="1"/>
</dbReference>
<dbReference type="GO" id="GO:0005525">
    <property type="term" value="F:GTP binding"/>
    <property type="evidence" value="ECO:0007669"/>
    <property type="project" value="UniProtKB-UniRule"/>
</dbReference>
<comment type="function">
    <text evidence="6">Exhibits a very high intrinsic GTPase hydrolysis rate. Involved in the addition of a carboxymethylaminomethyl (cmnm) group at the wobble position (U34) of certain tRNAs, forming tRNA-cmnm(5)s(2)U34.</text>
</comment>
<dbReference type="Gene3D" id="3.30.1360.120">
    <property type="entry name" value="Probable tRNA modification gtpase trme, domain 1"/>
    <property type="match status" value="1"/>
</dbReference>
<dbReference type="InterPro" id="IPR031168">
    <property type="entry name" value="G_TrmE"/>
</dbReference>
<keyword evidence="6" id="KW-0479">Metal-binding</keyword>
<dbReference type="EMBL" id="JAACAK010000026">
    <property type="protein sequence ID" value="NIR74125.1"/>
    <property type="molecule type" value="Genomic_DNA"/>
</dbReference>
<feature type="binding site" evidence="6">
    <location>
        <position position="20"/>
    </location>
    <ligand>
        <name>(6S)-5-formyl-5,6,7,8-tetrahydrofolate</name>
        <dbReference type="ChEBI" id="CHEBI:57457"/>
    </ligand>
</feature>
<comment type="caution">
    <text evidence="9">The sequence shown here is derived from an EMBL/GenBank/DDBJ whole genome shotgun (WGS) entry which is preliminary data.</text>
</comment>
<evidence type="ECO:0000256" key="5">
    <source>
        <dbReference type="ARBA" id="ARBA00023134"/>
    </source>
</evidence>
<comment type="subunit">
    <text evidence="6">Homodimer. Heterotetramer of two MnmE and two MnmG subunits.</text>
</comment>
<dbReference type="GO" id="GO:0030488">
    <property type="term" value="P:tRNA methylation"/>
    <property type="evidence" value="ECO:0007669"/>
    <property type="project" value="TreeGrafter"/>
</dbReference>
<evidence type="ECO:0000256" key="7">
    <source>
        <dbReference type="RuleBase" id="RU003313"/>
    </source>
</evidence>
<dbReference type="Pfam" id="PF12631">
    <property type="entry name" value="MnmE_helical"/>
    <property type="match status" value="1"/>
</dbReference>
<comment type="similarity">
    <text evidence="1 6 7">Belongs to the TRAFAC class TrmE-Era-EngA-EngB-Septin-like GTPase superfamily. TrmE GTPase family.</text>
</comment>
<dbReference type="NCBIfam" id="NF003661">
    <property type="entry name" value="PRK05291.1-3"/>
    <property type="match status" value="1"/>
</dbReference>
<evidence type="ECO:0000256" key="4">
    <source>
        <dbReference type="ARBA" id="ARBA00022958"/>
    </source>
</evidence>
<dbReference type="HAMAP" id="MF_00379">
    <property type="entry name" value="GTPase_MnmE"/>
    <property type="match status" value="1"/>
</dbReference>
<dbReference type="PANTHER" id="PTHR42714:SF2">
    <property type="entry name" value="TRNA MODIFICATION GTPASE GTPBP3, MITOCHONDRIAL"/>
    <property type="match status" value="1"/>
</dbReference>
<evidence type="ECO:0000256" key="6">
    <source>
        <dbReference type="HAMAP-Rule" id="MF_00379"/>
    </source>
</evidence>
<dbReference type="EC" id="3.6.-.-" evidence="6"/>
<comment type="caution">
    <text evidence="6">Lacks conserved residue(s) required for the propagation of feature annotation.</text>
</comment>
<reference evidence="9 10" key="1">
    <citation type="submission" date="2020-01" db="EMBL/GenBank/DDBJ databases">
        <title>Genomes assembled from Gulf of Kutch pelagic sediment metagenomes.</title>
        <authorList>
            <person name="Chandrashekar M."/>
            <person name="Mahajan M.S."/>
            <person name="Dave K.J."/>
            <person name="Vatsa P."/>
            <person name="Nathani N.M."/>
        </authorList>
    </citation>
    <scope>NUCLEOTIDE SEQUENCE [LARGE SCALE GENOMIC DNA]</scope>
    <source>
        <strain evidence="9">KS3-K002</strain>
    </source>
</reference>
<evidence type="ECO:0000259" key="8">
    <source>
        <dbReference type="PROSITE" id="PS51709"/>
    </source>
</evidence>
<feature type="binding site" evidence="6">
    <location>
        <position position="451"/>
    </location>
    <ligand>
        <name>(6S)-5-formyl-5,6,7,8-tetrahydrofolate</name>
        <dbReference type="ChEBI" id="CHEBI:57457"/>
    </ligand>
</feature>
<gene>
    <name evidence="6 9" type="primary">mnmE</name>
    <name evidence="6" type="synonym">trmE</name>
    <name evidence="9" type="ORF">GWO12_03295</name>
</gene>
<dbReference type="GO" id="GO:0002098">
    <property type="term" value="P:tRNA wobble uridine modification"/>
    <property type="evidence" value="ECO:0007669"/>
    <property type="project" value="TreeGrafter"/>
</dbReference>
<evidence type="ECO:0000256" key="2">
    <source>
        <dbReference type="ARBA" id="ARBA00022694"/>
    </source>
</evidence>
<evidence type="ECO:0000313" key="10">
    <source>
        <dbReference type="Proteomes" id="UP000702544"/>
    </source>
</evidence>
<dbReference type="Proteomes" id="UP000702544">
    <property type="component" value="Unassembled WGS sequence"/>
</dbReference>
<dbReference type="InterPro" id="IPR006073">
    <property type="entry name" value="GTP-bd"/>
</dbReference>
<dbReference type="GO" id="GO:0046872">
    <property type="term" value="F:metal ion binding"/>
    <property type="evidence" value="ECO:0007669"/>
    <property type="project" value="UniProtKB-KW"/>
</dbReference>
<dbReference type="NCBIfam" id="TIGR00450">
    <property type="entry name" value="mnmE_trmE_thdF"/>
    <property type="match status" value="1"/>
</dbReference>
<dbReference type="InterPro" id="IPR004520">
    <property type="entry name" value="GTPase_MnmE"/>
</dbReference>
<feature type="binding site" evidence="6">
    <location>
        <position position="78"/>
    </location>
    <ligand>
        <name>(6S)-5-formyl-5,6,7,8-tetrahydrofolate</name>
        <dbReference type="ChEBI" id="CHEBI:57457"/>
    </ligand>
</feature>
<dbReference type="InterPro" id="IPR025867">
    <property type="entry name" value="MnmE_helical"/>
</dbReference>
<dbReference type="NCBIfam" id="TIGR00231">
    <property type="entry name" value="small_GTP"/>
    <property type="match status" value="1"/>
</dbReference>
<comment type="cofactor">
    <cofactor evidence="6">
        <name>K(+)</name>
        <dbReference type="ChEBI" id="CHEBI:29103"/>
    </cofactor>
    <text evidence="6">Binds 1 potassium ion per subunit.</text>
</comment>
<feature type="binding site" evidence="6">
    <location>
        <begin position="242"/>
        <end position="248"/>
    </location>
    <ligand>
        <name>GTP</name>
        <dbReference type="ChEBI" id="CHEBI:37565"/>
    </ligand>
</feature>
<dbReference type="Pfam" id="PF10396">
    <property type="entry name" value="TrmE_N"/>
    <property type="match status" value="1"/>
</dbReference>
<feature type="binding site" evidence="6">
    <location>
        <begin position="267"/>
        <end position="270"/>
    </location>
    <ligand>
        <name>GTP</name>
        <dbReference type="ChEBI" id="CHEBI:37565"/>
    </ligand>
</feature>
<sequence>MDTIAAISTAPGRAAVAVVRVSGPEVPVIIERLFGSSLPPREPVLRWLRDPESDDKVDQVLVTHFPAPRSYTGEEMLEISCHGGSLAPQLALSAVHAAGARQAERGEFTRRAYLNGKLDLLQAEAILDIVDGRSAAGHRAALHQLDRGLSRRIEELREALVRCEALLVYEIDFPEEDEGPVSPEAVADAARDVLGRIDRLLETAAQGELVREGALVVIAGRPNAGKSSLFNALCGVERAIVTEEPGTTRDAVEAVVSLDGFPFRLVDTAGLREARGTVERIGIEVARRYLANADVVLFCAEAGRPLTEEERGFIEGVDADSIVLVRTKSDLVDRDAPAGPAPGARDGEVIVSTPKGVGLGQLRDRLVAAVFAGLASSRVETPLVTRERHGRELRRARSEVTDFLAARERRVAPEVAATHLRAAGVALEEMLGVIAPDDLLARVFSEFCIGK</sequence>
<dbReference type="PROSITE" id="PS51709">
    <property type="entry name" value="G_TRME"/>
    <property type="match status" value="1"/>
</dbReference>
<dbReference type="InterPro" id="IPR027417">
    <property type="entry name" value="P-loop_NTPase"/>
</dbReference>
<dbReference type="InterPro" id="IPR027368">
    <property type="entry name" value="MnmE_dom2"/>
</dbReference>
<evidence type="ECO:0000256" key="1">
    <source>
        <dbReference type="ARBA" id="ARBA00011043"/>
    </source>
</evidence>
<keyword evidence="5 6" id="KW-0342">GTP-binding</keyword>
<feature type="binding site" evidence="6">
    <location>
        <position position="248"/>
    </location>
    <ligand>
        <name>Mg(2+)</name>
        <dbReference type="ChEBI" id="CHEBI:18420"/>
    </ligand>
</feature>
<dbReference type="SUPFAM" id="SSF52540">
    <property type="entry name" value="P-loop containing nucleoside triphosphate hydrolases"/>
    <property type="match status" value="1"/>
</dbReference>
<accession>A0AAE4ZB13</accession>
<dbReference type="InterPro" id="IPR027266">
    <property type="entry name" value="TrmE/GcvT-like"/>
</dbReference>
<dbReference type="GO" id="GO:0003924">
    <property type="term" value="F:GTPase activity"/>
    <property type="evidence" value="ECO:0007669"/>
    <property type="project" value="UniProtKB-UniRule"/>
</dbReference>
<dbReference type="Pfam" id="PF01926">
    <property type="entry name" value="MMR_HSR1"/>
    <property type="match status" value="1"/>
</dbReference>
<dbReference type="CDD" id="cd04164">
    <property type="entry name" value="trmE"/>
    <property type="match status" value="1"/>
</dbReference>
<evidence type="ECO:0000256" key="3">
    <source>
        <dbReference type="ARBA" id="ARBA00022741"/>
    </source>
</evidence>
<proteinExistence type="inferred from homology"/>
<dbReference type="InterPro" id="IPR005225">
    <property type="entry name" value="Small_GTP-bd"/>
</dbReference>
<keyword evidence="6" id="KW-0378">Hydrolase</keyword>
<feature type="binding site" evidence="6">
    <location>
        <begin position="223"/>
        <end position="228"/>
    </location>
    <ligand>
        <name>GTP</name>
        <dbReference type="ChEBI" id="CHEBI:37565"/>
    </ligand>
</feature>
<name>A0AAE4ZB13_9BACT</name>